<feature type="compositionally biased region" description="Low complexity" evidence="1">
    <location>
        <begin position="43"/>
        <end position="56"/>
    </location>
</feature>
<dbReference type="AlphaFoldDB" id="A0A067SNC7"/>
<protein>
    <submittedName>
        <fullName evidence="2">Uncharacterized protein</fullName>
    </submittedName>
</protein>
<feature type="compositionally biased region" description="Low complexity" evidence="1">
    <location>
        <begin position="9"/>
        <end position="26"/>
    </location>
</feature>
<accession>A0A067SNC7</accession>
<dbReference type="Proteomes" id="UP000027222">
    <property type="component" value="Unassembled WGS sequence"/>
</dbReference>
<keyword evidence="3" id="KW-1185">Reference proteome</keyword>
<dbReference type="EMBL" id="KL142389">
    <property type="protein sequence ID" value="KDR72406.1"/>
    <property type="molecule type" value="Genomic_DNA"/>
</dbReference>
<gene>
    <name evidence="2" type="ORF">GALMADRAFT_229163</name>
</gene>
<feature type="compositionally biased region" description="Basic and acidic residues" evidence="1">
    <location>
        <begin position="27"/>
        <end position="37"/>
    </location>
</feature>
<dbReference type="HOGENOM" id="CLU_2413406_0_0_1"/>
<organism evidence="2 3">
    <name type="scientific">Galerina marginata (strain CBS 339.88)</name>
    <dbReference type="NCBI Taxonomy" id="685588"/>
    <lineage>
        <taxon>Eukaryota</taxon>
        <taxon>Fungi</taxon>
        <taxon>Dikarya</taxon>
        <taxon>Basidiomycota</taxon>
        <taxon>Agaricomycotina</taxon>
        <taxon>Agaricomycetes</taxon>
        <taxon>Agaricomycetidae</taxon>
        <taxon>Agaricales</taxon>
        <taxon>Agaricineae</taxon>
        <taxon>Strophariaceae</taxon>
        <taxon>Galerina</taxon>
    </lineage>
</organism>
<sequence length="92" mass="10099">MSFSHIHVSTDIDNSNSNIDDCNTNSENHDASNRACEDTCQLSSAHTSTSTTTSSVPAPPRPSVSVLDDARLHIFTEKRGELDAHRLHRQPI</sequence>
<reference evidence="3" key="1">
    <citation type="journal article" date="2014" name="Proc. Natl. Acad. Sci. U.S.A.">
        <title>Extensive sampling of basidiomycete genomes demonstrates inadequacy of the white-rot/brown-rot paradigm for wood decay fungi.</title>
        <authorList>
            <person name="Riley R."/>
            <person name="Salamov A.A."/>
            <person name="Brown D.W."/>
            <person name="Nagy L.G."/>
            <person name="Floudas D."/>
            <person name="Held B.W."/>
            <person name="Levasseur A."/>
            <person name="Lombard V."/>
            <person name="Morin E."/>
            <person name="Otillar R."/>
            <person name="Lindquist E.A."/>
            <person name="Sun H."/>
            <person name="LaButti K.M."/>
            <person name="Schmutz J."/>
            <person name="Jabbour D."/>
            <person name="Luo H."/>
            <person name="Baker S.E."/>
            <person name="Pisabarro A.G."/>
            <person name="Walton J.D."/>
            <person name="Blanchette R.A."/>
            <person name="Henrissat B."/>
            <person name="Martin F."/>
            <person name="Cullen D."/>
            <person name="Hibbett D.S."/>
            <person name="Grigoriev I.V."/>
        </authorList>
    </citation>
    <scope>NUCLEOTIDE SEQUENCE [LARGE SCALE GENOMIC DNA]</scope>
    <source>
        <strain evidence="3">CBS 339.88</strain>
    </source>
</reference>
<name>A0A067SNC7_GALM3</name>
<proteinExistence type="predicted"/>
<evidence type="ECO:0000313" key="2">
    <source>
        <dbReference type="EMBL" id="KDR72406.1"/>
    </source>
</evidence>
<evidence type="ECO:0000313" key="3">
    <source>
        <dbReference type="Proteomes" id="UP000027222"/>
    </source>
</evidence>
<evidence type="ECO:0000256" key="1">
    <source>
        <dbReference type="SAM" id="MobiDB-lite"/>
    </source>
</evidence>
<feature type="region of interest" description="Disordered" evidence="1">
    <location>
        <begin position="1"/>
        <end position="64"/>
    </location>
</feature>